<protein>
    <submittedName>
        <fullName evidence="1">Uncharacterized protein</fullName>
    </submittedName>
</protein>
<evidence type="ECO:0000313" key="1">
    <source>
        <dbReference type="EMBL" id="KAH0566869.1"/>
    </source>
</evidence>
<keyword evidence="2" id="KW-1185">Reference proteome</keyword>
<name>A0AAV7IPS7_COTGL</name>
<evidence type="ECO:0000313" key="2">
    <source>
        <dbReference type="Proteomes" id="UP000826195"/>
    </source>
</evidence>
<gene>
    <name evidence="1" type="ORF">KQX54_004947</name>
</gene>
<proteinExistence type="predicted"/>
<sequence length="180" mass="20507">MDIQKTQMHLNMLCTKESMDYTFTLSVRRVGSLGFWADTVESSIYKRVVSKERSRPEQSIQSSYSISSDVHWVMIVRVDGVYCCYVAALTSNNYRFCSNSDSSMSSNKSSICPLVLCTVYIKDICQEQEQPEYAVRTCRGQEGYRILFDVCIMLLAVLLPGCQSTGHLITWYLRDANTPL</sequence>
<dbReference type="EMBL" id="JAHXZJ010000001">
    <property type="protein sequence ID" value="KAH0566869.1"/>
    <property type="molecule type" value="Genomic_DNA"/>
</dbReference>
<accession>A0AAV7IPS7</accession>
<dbReference type="Proteomes" id="UP000826195">
    <property type="component" value="Unassembled WGS sequence"/>
</dbReference>
<dbReference type="AlphaFoldDB" id="A0AAV7IPS7"/>
<reference evidence="1 2" key="1">
    <citation type="journal article" date="2021" name="J. Hered.">
        <title>A chromosome-level genome assembly of the parasitoid wasp, Cotesia glomerata (Hymenoptera: Braconidae).</title>
        <authorList>
            <person name="Pinto B.J."/>
            <person name="Weis J.J."/>
            <person name="Gamble T."/>
            <person name="Ode P.J."/>
            <person name="Paul R."/>
            <person name="Zaspel J.M."/>
        </authorList>
    </citation>
    <scope>NUCLEOTIDE SEQUENCE [LARGE SCALE GENOMIC DNA]</scope>
    <source>
        <strain evidence="1">CgM1</strain>
    </source>
</reference>
<comment type="caution">
    <text evidence="1">The sequence shown here is derived from an EMBL/GenBank/DDBJ whole genome shotgun (WGS) entry which is preliminary data.</text>
</comment>
<organism evidence="1 2">
    <name type="scientific">Cotesia glomerata</name>
    <name type="common">Lepidopteran parasitic wasp</name>
    <name type="synonym">Apanteles glomeratus</name>
    <dbReference type="NCBI Taxonomy" id="32391"/>
    <lineage>
        <taxon>Eukaryota</taxon>
        <taxon>Metazoa</taxon>
        <taxon>Ecdysozoa</taxon>
        <taxon>Arthropoda</taxon>
        <taxon>Hexapoda</taxon>
        <taxon>Insecta</taxon>
        <taxon>Pterygota</taxon>
        <taxon>Neoptera</taxon>
        <taxon>Endopterygota</taxon>
        <taxon>Hymenoptera</taxon>
        <taxon>Apocrita</taxon>
        <taxon>Ichneumonoidea</taxon>
        <taxon>Braconidae</taxon>
        <taxon>Microgastrinae</taxon>
        <taxon>Cotesia</taxon>
    </lineage>
</organism>